<accession>A0A2G9TFC5</accession>
<feature type="transmembrane region" description="Helical" evidence="5">
    <location>
        <begin position="36"/>
        <end position="57"/>
    </location>
</feature>
<protein>
    <submittedName>
        <fullName evidence="6">Uncharacterized protein</fullName>
    </submittedName>
</protein>
<keyword evidence="4 5" id="KW-0472">Membrane</keyword>
<reference evidence="6 7" key="1">
    <citation type="submission" date="2015-09" db="EMBL/GenBank/DDBJ databases">
        <title>Draft genome of the parasitic nematode Teladorsagia circumcincta isolate WARC Sus (inbred).</title>
        <authorList>
            <person name="Mitreva M."/>
        </authorList>
    </citation>
    <scope>NUCLEOTIDE SEQUENCE [LARGE SCALE GENOMIC DNA]</scope>
    <source>
        <strain evidence="6 7">S</strain>
    </source>
</reference>
<proteinExistence type="predicted"/>
<evidence type="ECO:0000313" key="7">
    <source>
        <dbReference type="Proteomes" id="UP000230423"/>
    </source>
</evidence>
<dbReference type="GO" id="GO:0022857">
    <property type="term" value="F:transmembrane transporter activity"/>
    <property type="evidence" value="ECO:0007669"/>
    <property type="project" value="InterPro"/>
</dbReference>
<dbReference type="GO" id="GO:0016020">
    <property type="term" value="C:membrane"/>
    <property type="evidence" value="ECO:0007669"/>
    <property type="project" value="UniProtKB-SubCell"/>
</dbReference>
<dbReference type="Pfam" id="PF00860">
    <property type="entry name" value="Xan_ur_permease"/>
    <property type="match status" value="1"/>
</dbReference>
<sequence>MLVSVSAMAVYLEDVRVPVPYYSFNKMRVITTRLRLFGQFPYLLSIVLVWFICYLMTVTNFEPPGGQARTDKNVTMMVLKESPWFQVPIPGMLNRDIKLIVW</sequence>
<dbReference type="EMBL" id="KZ373848">
    <property type="protein sequence ID" value="PIO56657.1"/>
    <property type="molecule type" value="Genomic_DNA"/>
</dbReference>
<keyword evidence="3 5" id="KW-1133">Transmembrane helix</keyword>
<dbReference type="OrthoDB" id="1641903at2759"/>
<organism evidence="6 7">
    <name type="scientific">Teladorsagia circumcincta</name>
    <name type="common">Brown stomach worm</name>
    <name type="synonym">Ostertagia circumcincta</name>
    <dbReference type="NCBI Taxonomy" id="45464"/>
    <lineage>
        <taxon>Eukaryota</taxon>
        <taxon>Metazoa</taxon>
        <taxon>Ecdysozoa</taxon>
        <taxon>Nematoda</taxon>
        <taxon>Chromadorea</taxon>
        <taxon>Rhabditida</taxon>
        <taxon>Rhabditina</taxon>
        <taxon>Rhabditomorpha</taxon>
        <taxon>Strongyloidea</taxon>
        <taxon>Trichostrongylidae</taxon>
        <taxon>Teladorsagia</taxon>
    </lineage>
</organism>
<evidence type="ECO:0000256" key="4">
    <source>
        <dbReference type="ARBA" id="ARBA00023136"/>
    </source>
</evidence>
<comment type="subcellular location">
    <subcellularLocation>
        <location evidence="1">Membrane</location>
        <topology evidence="1">Multi-pass membrane protein</topology>
    </subcellularLocation>
</comment>
<dbReference type="Proteomes" id="UP000230423">
    <property type="component" value="Unassembled WGS sequence"/>
</dbReference>
<name>A0A2G9TFC5_TELCI</name>
<evidence type="ECO:0000256" key="3">
    <source>
        <dbReference type="ARBA" id="ARBA00022989"/>
    </source>
</evidence>
<evidence type="ECO:0000256" key="2">
    <source>
        <dbReference type="ARBA" id="ARBA00022692"/>
    </source>
</evidence>
<gene>
    <name evidence="6" type="ORF">TELCIR_21943</name>
</gene>
<evidence type="ECO:0000256" key="1">
    <source>
        <dbReference type="ARBA" id="ARBA00004141"/>
    </source>
</evidence>
<keyword evidence="7" id="KW-1185">Reference proteome</keyword>
<dbReference type="InterPro" id="IPR006043">
    <property type="entry name" value="NCS2"/>
</dbReference>
<keyword evidence="2 5" id="KW-0812">Transmembrane</keyword>
<evidence type="ECO:0000313" key="6">
    <source>
        <dbReference type="EMBL" id="PIO56657.1"/>
    </source>
</evidence>
<evidence type="ECO:0000256" key="5">
    <source>
        <dbReference type="SAM" id="Phobius"/>
    </source>
</evidence>
<dbReference type="AlphaFoldDB" id="A0A2G9TFC5"/>